<evidence type="ECO:0000313" key="4">
    <source>
        <dbReference type="EMBL" id="KAG4418634.1"/>
    </source>
</evidence>
<feature type="compositionally biased region" description="Low complexity" evidence="2">
    <location>
        <begin position="36"/>
        <end position="47"/>
    </location>
</feature>
<comment type="caution">
    <text evidence="4">The sequence shown here is derived from an EMBL/GenBank/DDBJ whole genome shotgun (WGS) entry which is preliminary data.</text>
</comment>
<evidence type="ECO:0000313" key="5">
    <source>
        <dbReference type="Proteomes" id="UP000664132"/>
    </source>
</evidence>
<dbReference type="Pfam" id="PF01926">
    <property type="entry name" value="MMR_HSR1"/>
    <property type="match status" value="1"/>
</dbReference>
<dbReference type="OrthoDB" id="8954335at2759"/>
<gene>
    <name evidence="4" type="ORF">IFR04_008259</name>
</gene>
<organism evidence="4 5">
    <name type="scientific">Cadophora malorum</name>
    <dbReference type="NCBI Taxonomy" id="108018"/>
    <lineage>
        <taxon>Eukaryota</taxon>
        <taxon>Fungi</taxon>
        <taxon>Dikarya</taxon>
        <taxon>Ascomycota</taxon>
        <taxon>Pezizomycotina</taxon>
        <taxon>Leotiomycetes</taxon>
        <taxon>Helotiales</taxon>
        <taxon>Ploettnerulaceae</taxon>
        <taxon>Cadophora</taxon>
    </lineage>
</organism>
<feature type="region of interest" description="Disordered" evidence="2">
    <location>
        <begin position="174"/>
        <end position="198"/>
    </location>
</feature>
<evidence type="ECO:0000259" key="3">
    <source>
        <dbReference type="Pfam" id="PF01926"/>
    </source>
</evidence>
<dbReference type="InterPro" id="IPR027417">
    <property type="entry name" value="P-loop_NTPase"/>
</dbReference>
<dbReference type="Gene3D" id="3.40.50.300">
    <property type="entry name" value="P-loop containing nucleotide triphosphate hydrolases"/>
    <property type="match status" value="1"/>
</dbReference>
<name>A0A8H7WAP5_9HELO</name>
<keyword evidence="5" id="KW-1185">Reference proteome</keyword>
<dbReference type="GO" id="GO:0005525">
    <property type="term" value="F:GTP binding"/>
    <property type="evidence" value="ECO:0007669"/>
    <property type="project" value="InterPro"/>
</dbReference>
<dbReference type="SUPFAM" id="SSF52540">
    <property type="entry name" value="P-loop containing nucleoside triphosphate hydrolases"/>
    <property type="match status" value="1"/>
</dbReference>
<feature type="coiled-coil region" evidence="1">
    <location>
        <begin position="414"/>
        <end position="480"/>
    </location>
</feature>
<reference evidence="4" key="1">
    <citation type="submission" date="2021-02" db="EMBL/GenBank/DDBJ databases">
        <title>Genome sequence Cadophora malorum strain M34.</title>
        <authorList>
            <person name="Stefanovic E."/>
            <person name="Vu D."/>
            <person name="Scully C."/>
            <person name="Dijksterhuis J."/>
            <person name="Roader J."/>
            <person name="Houbraken J."/>
        </authorList>
    </citation>
    <scope>NUCLEOTIDE SEQUENCE</scope>
    <source>
        <strain evidence="4">M34</strain>
    </source>
</reference>
<dbReference type="Proteomes" id="UP000664132">
    <property type="component" value="Unassembled WGS sequence"/>
</dbReference>
<keyword evidence="1" id="KW-0175">Coiled coil</keyword>
<dbReference type="InterPro" id="IPR006073">
    <property type="entry name" value="GTP-bd"/>
</dbReference>
<feature type="region of interest" description="Disordered" evidence="2">
    <location>
        <begin position="1"/>
        <end position="89"/>
    </location>
</feature>
<evidence type="ECO:0000256" key="2">
    <source>
        <dbReference type="SAM" id="MobiDB-lite"/>
    </source>
</evidence>
<accession>A0A8H7WAP5</accession>
<evidence type="ECO:0000256" key="1">
    <source>
        <dbReference type="SAM" id="Coils"/>
    </source>
</evidence>
<feature type="compositionally biased region" description="Polar residues" evidence="2">
    <location>
        <begin position="10"/>
        <end position="30"/>
    </location>
</feature>
<dbReference type="EMBL" id="JAFJYH010000124">
    <property type="protein sequence ID" value="KAG4418634.1"/>
    <property type="molecule type" value="Genomic_DNA"/>
</dbReference>
<feature type="domain" description="G" evidence="3">
    <location>
        <begin position="207"/>
        <end position="292"/>
    </location>
</feature>
<dbReference type="AlphaFoldDB" id="A0A8H7WAP5"/>
<proteinExistence type="predicted"/>
<protein>
    <recommendedName>
        <fullName evidence="3">G domain-containing protein</fullName>
    </recommendedName>
</protein>
<sequence>MSGYLPEQRSPPQAHSNVQAPVDEQSSNSRADIREGSTGSTGQYTTSLKSSIEDNPWADYNPADYAEEESIDTNSEQSQGKAEAPRAKYARTFEDMGDGQYEEVGHYKETQPNGHHHEAFAGRPGTETVAGPSDIENPWTTNDVANTGPAIYEPLPTHVHHASNLNPVVLAHQSNKAAPSHKSRRPSHPAAEPKLAVEDKRKDPIVIAVFGQTGTGKSSLIKAITGDQEIQVGHGLTSCTDQVTSSYCVVGGQEVFLVDTPGFSDTNVGDTEILRRIAEWMQDMTQADIQKLTGIIYLHRIIDPRVDGPSLKNLRMMKKLCGVSSLKNVVLATTMWEKVTEDDGARREAELRKTFWKDMIDSGSQSTRLMTNTKTEALKLVKLLLKNTPVLTRLQRELQSGKELKDTSAGAELRDEYEKITRTLKSELEATRKEFEESRLQQTKQSAETELQLKAEMKELQQKLEAMEEERRQLAESKTKKKVPKAKRIGFFGPNYECLRCKRRTVHVGRWKCGSCSSEQINVW</sequence>